<dbReference type="PRINTS" id="PR00032">
    <property type="entry name" value="HTHARAC"/>
</dbReference>
<dbReference type="GO" id="GO:0043565">
    <property type="term" value="F:sequence-specific DNA binding"/>
    <property type="evidence" value="ECO:0007669"/>
    <property type="project" value="InterPro"/>
</dbReference>
<dbReference type="SUPFAM" id="SSF51215">
    <property type="entry name" value="Regulatory protein AraC"/>
    <property type="match status" value="1"/>
</dbReference>
<reference evidence="5" key="1">
    <citation type="submission" date="2023-07" db="EMBL/GenBank/DDBJ databases">
        <title>Genomic Encyclopedia of Type Strains, Phase IV (KMG-IV): sequencing the most valuable type-strain genomes for metagenomic binning, comparative biology and taxonomic classification.</title>
        <authorList>
            <person name="Goeker M."/>
        </authorList>
    </citation>
    <scope>NUCLEOTIDE SEQUENCE</scope>
    <source>
        <strain evidence="5">DSM 24202</strain>
    </source>
</reference>
<gene>
    <name evidence="5" type="ORF">J3R75_003067</name>
</gene>
<dbReference type="InterPro" id="IPR020449">
    <property type="entry name" value="Tscrpt_reg_AraC-type_HTH"/>
</dbReference>
<dbReference type="InterPro" id="IPR018060">
    <property type="entry name" value="HTH_AraC"/>
</dbReference>
<dbReference type="PROSITE" id="PS00041">
    <property type="entry name" value="HTH_ARAC_FAMILY_1"/>
    <property type="match status" value="1"/>
</dbReference>
<dbReference type="InterPro" id="IPR003313">
    <property type="entry name" value="AraC-bd"/>
</dbReference>
<dbReference type="AlphaFoldDB" id="A0AAE3VIC6"/>
<keyword evidence="1" id="KW-0805">Transcription regulation</keyword>
<keyword evidence="2 5" id="KW-0238">DNA-binding</keyword>
<keyword evidence="6" id="KW-1185">Reference proteome</keyword>
<accession>A0AAE3VIC6</accession>
<dbReference type="InterPro" id="IPR037923">
    <property type="entry name" value="HTH-like"/>
</dbReference>
<keyword evidence="3" id="KW-0804">Transcription</keyword>
<name>A0AAE3VIC6_9BACT</name>
<protein>
    <submittedName>
        <fullName evidence="5">AraC-like DNA-binding protein</fullName>
    </submittedName>
</protein>
<dbReference type="InterPro" id="IPR018062">
    <property type="entry name" value="HTH_AraC-typ_CS"/>
</dbReference>
<evidence type="ECO:0000259" key="4">
    <source>
        <dbReference type="PROSITE" id="PS01124"/>
    </source>
</evidence>
<dbReference type="PANTHER" id="PTHR43280">
    <property type="entry name" value="ARAC-FAMILY TRANSCRIPTIONAL REGULATOR"/>
    <property type="match status" value="1"/>
</dbReference>
<dbReference type="Proteomes" id="UP001238163">
    <property type="component" value="Unassembled WGS sequence"/>
</dbReference>
<feature type="domain" description="HTH araC/xylS-type" evidence="4">
    <location>
        <begin position="198"/>
        <end position="296"/>
    </location>
</feature>
<dbReference type="SUPFAM" id="SSF46689">
    <property type="entry name" value="Homeodomain-like"/>
    <property type="match status" value="2"/>
</dbReference>
<evidence type="ECO:0000256" key="1">
    <source>
        <dbReference type="ARBA" id="ARBA00023015"/>
    </source>
</evidence>
<dbReference type="PROSITE" id="PS01124">
    <property type="entry name" value="HTH_ARAC_FAMILY_2"/>
    <property type="match status" value="1"/>
</dbReference>
<evidence type="ECO:0000313" key="6">
    <source>
        <dbReference type="Proteomes" id="UP001238163"/>
    </source>
</evidence>
<dbReference type="Pfam" id="PF12833">
    <property type="entry name" value="HTH_18"/>
    <property type="match status" value="1"/>
</dbReference>
<evidence type="ECO:0000256" key="3">
    <source>
        <dbReference type="ARBA" id="ARBA00023163"/>
    </source>
</evidence>
<organism evidence="5 6">
    <name type="scientific">Oligosphaera ethanolica</name>
    <dbReference type="NCBI Taxonomy" id="760260"/>
    <lineage>
        <taxon>Bacteria</taxon>
        <taxon>Pseudomonadati</taxon>
        <taxon>Lentisphaerota</taxon>
        <taxon>Oligosphaeria</taxon>
        <taxon>Oligosphaerales</taxon>
        <taxon>Oligosphaeraceae</taxon>
        <taxon>Oligosphaera</taxon>
    </lineage>
</organism>
<dbReference type="EMBL" id="JAUSVL010000001">
    <property type="protein sequence ID" value="MDQ0290960.1"/>
    <property type="molecule type" value="Genomic_DNA"/>
</dbReference>
<dbReference type="RefSeq" id="WP_307263068.1">
    <property type="nucleotide sequence ID" value="NZ_JAUSVL010000001.1"/>
</dbReference>
<dbReference type="Pfam" id="PF02311">
    <property type="entry name" value="AraC_binding"/>
    <property type="match status" value="1"/>
</dbReference>
<sequence length="300" mass="34255">MTNEALKITPFPTTVNGPSRLFGENVGPYPKHHFTWLYPEIQHSDWALQISFAGPDENVAGVWRTRENSDTFSLEYIQEGIFAFTQNDQNYICQAGDLFVVQPGANMHMRCQSDYAIKKTIAMVGSALPHLLTALGMAKVDVVPQVASPHIDSLFAKAFELVQTRPDNHLREASVLAYQLLLELSQHGQQRRLPEQLKVITHYLETHYAEDITVEQLSSHFNIGSATLFRLFRKYLQTSPIEQLISFRMQRAKSLLLEQQYSVKDIAHQVGYHNPSFFTAEFKRLFAQTPSAFRQHNAPY</sequence>
<dbReference type="InterPro" id="IPR009057">
    <property type="entry name" value="Homeodomain-like_sf"/>
</dbReference>
<dbReference type="Gene3D" id="1.10.10.60">
    <property type="entry name" value="Homeodomain-like"/>
    <property type="match status" value="1"/>
</dbReference>
<proteinExistence type="predicted"/>
<dbReference type="GO" id="GO:0003700">
    <property type="term" value="F:DNA-binding transcription factor activity"/>
    <property type="evidence" value="ECO:0007669"/>
    <property type="project" value="InterPro"/>
</dbReference>
<comment type="caution">
    <text evidence="5">The sequence shown here is derived from an EMBL/GenBank/DDBJ whole genome shotgun (WGS) entry which is preliminary data.</text>
</comment>
<dbReference type="SMART" id="SM00342">
    <property type="entry name" value="HTH_ARAC"/>
    <property type="match status" value="1"/>
</dbReference>
<evidence type="ECO:0000256" key="2">
    <source>
        <dbReference type="ARBA" id="ARBA00023125"/>
    </source>
</evidence>
<evidence type="ECO:0000313" key="5">
    <source>
        <dbReference type="EMBL" id="MDQ0290960.1"/>
    </source>
</evidence>
<dbReference type="PANTHER" id="PTHR43280:SF2">
    <property type="entry name" value="HTH-TYPE TRANSCRIPTIONAL REGULATOR EXSA"/>
    <property type="match status" value="1"/>
</dbReference>